<dbReference type="EnsemblMetazoa" id="BGLB023620-RC">
    <property type="protein sequence ID" value="BGLB023620-PC"/>
    <property type="gene ID" value="BGLB023620"/>
</dbReference>
<dbReference type="EnsemblMetazoa" id="BGLB023620-RA">
    <property type="protein sequence ID" value="BGLB023620-PA"/>
    <property type="gene ID" value="BGLB023620"/>
</dbReference>
<dbReference type="EnsemblMetazoa" id="BGLB023620-RB">
    <property type="protein sequence ID" value="BGLB023620-PB"/>
    <property type="gene ID" value="BGLB023620"/>
</dbReference>
<feature type="compositionally biased region" description="Acidic residues" evidence="1">
    <location>
        <begin position="12"/>
        <end position="24"/>
    </location>
</feature>
<evidence type="ECO:0000313" key="2">
    <source>
        <dbReference type="EnsemblMetazoa" id="BGLB023620-PC"/>
    </source>
</evidence>
<feature type="compositionally biased region" description="Polar residues" evidence="1">
    <location>
        <begin position="29"/>
        <end position="55"/>
    </location>
</feature>
<feature type="region of interest" description="Disordered" evidence="1">
    <location>
        <begin position="428"/>
        <end position="462"/>
    </location>
</feature>
<reference evidence="2" key="1">
    <citation type="submission" date="2020-05" db="UniProtKB">
        <authorList>
            <consortium name="EnsemblMetazoa"/>
        </authorList>
    </citation>
    <scope>IDENTIFICATION</scope>
    <source>
        <strain evidence="2">BB02</strain>
    </source>
</reference>
<evidence type="ECO:0000256" key="1">
    <source>
        <dbReference type="SAM" id="MobiDB-lite"/>
    </source>
</evidence>
<feature type="compositionally biased region" description="Basic and acidic residues" evidence="1">
    <location>
        <begin position="56"/>
        <end position="89"/>
    </location>
</feature>
<protein>
    <submittedName>
        <fullName evidence="2">Uncharacterized protein</fullName>
    </submittedName>
</protein>
<dbReference type="RefSeq" id="XP_013090413.2">
    <property type="nucleotide sequence ID" value="XM_013234959.2"/>
</dbReference>
<dbReference type="Proteomes" id="UP000076420">
    <property type="component" value="Unassembled WGS sequence"/>
</dbReference>
<sequence length="553" mass="60587">MPTEITIVIPATEEEDLSASDNEDVPLSNRGQRSGTSSTDIATASSFVNDTTKPTGNDRKGTGNDRKGTGNDRKGTGNDRKGTGNDRIRSRTGRYSQSKNATRVCQKKSSGNGKDKPTIGRRQTSQLHYLNDDLDKTYNVVLDRQLFRPVTKPDKVEDEPTKPQGIHVSITGSYDIDLEHQEIMVKALRAYSRHRNSDVILGDAIPTSAKATACVNRKVSDTLKAALTNHSKTTPYESDPNILLPNYASGFKLSQCRLRFFDDSDDINTLTSVPSGKGPSFSTKRRPLSTSASATVAAIPTLYQLEESDGILVDAVGHVYKSKRLRPWTPCPMKNTENIILQKENTHQPQSPRSSEVQPPVSSSLSSKPINRRKSVPSPGQPVRAASVRMDIPQPSKSFQRRNMTTHLWTDGSQLMSRSMPTSSFLHQRYNSSFPTSPRSSRDTASEKTSPVAGKQANARPSSSYSYDGGFFLGAHSGQAEYFVIHPDWVSEAVTIKKLSVGNKTVGAPVAKSASFKSGIWSGRRCLSAPPAKRRNPITWESLDSNGVPDKQF</sequence>
<feature type="region of interest" description="Disordered" evidence="1">
    <location>
        <begin position="528"/>
        <end position="553"/>
    </location>
</feature>
<dbReference type="AlphaFoldDB" id="A0A2C9KUG4"/>
<evidence type="ECO:0000313" key="3">
    <source>
        <dbReference type="Proteomes" id="UP000076420"/>
    </source>
</evidence>
<dbReference type="VEuPathDB" id="VectorBase:BGLB023620"/>
<accession>A0A2C9KUG4</accession>
<name>A0A2C9KUG4_BIOGL</name>
<proteinExistence type="predicted"/>
<organism evidence="2 3">
    <name type="scientific">Biomphalaria glabrata</name>
    <name type="common">Bloodfluke planorb</name>
    <name type="synonym">Freshwater snail</name>
    <dbReference type="NCBI Taxonomy" id="6526"/>
    <lineage>
        <taxon>Eukaryota</taxon>
        <taxon>Metazoa</taxon>
        <taxon>Spiralia</taxon>
        <taxon>Lophotrochozoa</taxon>
        <taxon>Mollusca</taxon>
        <taxon>Gastropoda</taxon>
        <taxon>Heterobranchia</taxon>
        <taxon>Euthyneura</taxon>
        <taxon>Panpulmonata</taxon>
        <taxon>Hygrophila</taxon>
        <taxon>Lymnaeoidea</taxon>
        <taxon>Planorbidae</taxon>
        <taxon>Biomphalaria</taxon>
    </lineage>
</organism>
<feature type="compositionally biased region" description="Polar residues" evidence="1">
    <location>
        <begin position="93"/>
        <end position="112"/>
    </location>
</feature>
<feature type="compositionally biased region" description="Polar residues" evidence="1">
    <location>
        <begin position="347"/>
        <end position="369"/>
    </location>
</feature>
<dbReference type="RefSeq" id="XP_013090412.2">
    <property type="nucleotide sequence ID" value="XM_013234958.2"/>
</dbReference>
<feature type="region of interest" description="Disordered" evidence="1">
    <location>
        <begin position="345"/>
        <end position="403"/>
    </location>
</feature>
<feature type="region of interest" description="Disordered" evidence="1">
    <location>
        <begin position="1"/>
        <end position="126"/>
    </location>
</feature>
<feature type="compositionally biased region" description="Polar residues" evidence="1">
    <location>
        <begin position="428"/>
        <end position="439"/>
    </location>
</feature>
<gene>
    <name evidence="2" type="primary">106074220</name>
</gene>
<dbReference type="KEGG" id="bgt:106074220"/>
<dbReference type="VEuPathDB" id="VectorBase:BGLAX_046976"/>
<dbReference type="OrthoDB" id="6152580at2759"/>